<comment type="caution">
    <text evidence="2">The sequence shown here is derived from an EMBL/GenBank/DDBJ whole genome shotgun (WGS) entry which is preliminary data.</text>
</comment>
<organism evidence="2 3">
    <name type="scientific">Halochromatium glycolicum</name>
    <dbReference type="NCBI Taxonomy" id="85075"/>
    <lineage>
        <taxon>Bacteria</taxon>
        <taxon>Pseudomonadati</taxon>
        <taxon>Pseudomonadota</taxon>
        <taxon>Gammaproteobacteria</taxon>
        <taxon>Chromatiales</taxon>
        <taxon>Chromatiaceae</taxon>
        <taxon>Halochromatium</taxon>
    </lineage>
</organism>
<dbReference type="PANTHER" id="PTHR36451:SF1">
    <property type="entry name" value="OMEGA-HYDROXY-BETA-DIHYDROMENAQUINONE-9 SULFOTRANSFERASE STF3"/>
    <property type="match status" value="1"/>
</dbReference>
<feature type="transmembrane region" description="Helical" evidence="1">
    <location>
        <begin position="35"/>
        <end position="58"/>
    </location>
</feature>
<keyword evidence="3" id="KW-1185">Reference proteome</keyword>
<dbReference type="InterPro" id="IPR052736">
    <property type="entry name" value="Stf3_sulfotransferase"/>
</dbReference>
<keyword evidence="1" id="KW-0472">Membrane</keyword>
<dbReference type="Proteomes" id="UP001296776">
    <property type="component" value="Unassembled WGS sequence"/>
</dbReference>
<evidence type="ECO:0000313" key="3">
    <source>
        <dbReference type="Proteomes" id="UP001296776"/>
    </source>
</evidence>
<dbReference type="AlphaFoldDB" id="A0AAJ0XBX3"/>
<dbReference type="Gene3D" id="3.40.50.300">
    <property type="entry name" value="P-loop containing nucleotide triphosphate hydrolases"/>
    <property type="match status" value="1"/>
</dbReference>
<gene>
    <name evidence="2" type="ORF">CKO40_18060</name>
</gene>
<dbReference type="PANTHER" id="PTHR36451">
    <property type="entry name" value="PAPS-DEPENDENT SULFOTRANSFERASE STF3"/>
    <property type="match status" value="1"/>
</dbReference>
<name>A0AAJ0XBX3_9GAMM</name>
<keyword evidence="1" id="KW-0812">Transmembrane</keyword>
<dbReference type="InterPro" id="IPR027417">
    <property type="entry name" value="P-loop_NTPase"/>
</dbReference>
<reference evidence="2" key="2">
    <citation type="journal article" date="2020" name="Microorganisms">
        <title>Osmotic Adaptation and Compatible Solute Biosynthesis of Phototrophic Bacteria as Revealed from Genome Analyses.</title>
        <authorList>
            <person name="Imhoff J.F."/>
            <person name="Rahn T."/>
            <person name="Kunzel S."/>
            <person name="Keller A."/>
            <person name="Neulinger S.C."/>
        </authorList>
    </citation>
    <scope>NUCLEOTIDE SEQUENCE</scope>
    <source>
        <strain evidence="2">DSM 11080</strain>
    </source>
</reference>
<evidence type="ECO:0000313" key="2">
    <source>
        <dbReference type="EMBL" id="MBK1706402.1"/>
    </source>
</evidence>
<reference evidence="2" key="1">
    <citation type="submission" date="2017-08" db="EMBL/GenBank/DDBJ databases">
        <authorList>
            <person name="Imhoff J.F."/>
            <person name="Rahn T."/>
            <person name="Kuenzel S."/>
            <person name="Neulinger S.C."/>
        </authorList>
    </citation>
    <scope>NUCLEOTIDE SEQUENCE</scope>
    <source>
        <strain evidence="2">DSM 11080</strain>
    </source>
</reference>
<sequence>MFELFLISTKRFIGLLVSSLTRSPDGQASLRPRRVLVMLAFLPVFAVAQGLHWLGFLLDDLFFRGWRRVSIDEPVFVLGVPRSGTTRLHQVLAQDEQFTTFRTWECLFAPSVTQRLFFLGLARIDRLIGSPGAKLVGWVERRAFAGLDDVHPMGLTTPEEDYFALMPALSCFILALPFPGFEHIWRVGRFDADLPERERERLLDFYESCLKRHLYVHGPSTRLLSKNAAFASWAQSLARRFPDARFIVSLRDPVETVPSQLSSIGSGLAFFGVPANSEPVRQRLTAQLAFYYENLDRLREQLPERRHAALGMQALRSGLGELITAIYARFELPLSPAFAKVLAQEDGRARRYQSTHRYSLEQFGLSSAGLCERFATAYRHPVLAAAVPATADREQYSAPPVVDHSVVDHRITDGGASC</sequence>
<accession>A0AAJ0XBX3</accession>
<dbReference type="EMBL" id="NRSJ01000041">
    <property type="protein sequence ID" value="MBK1706402.1"/>
    <property type="molecule type" value="Genomic_DNA"/>
</dbReference>
<evidence type="ECO:0000256" key="1">
    <source>
        <dbReference type="SAM" id="Phobius"/>
    </source>
</evidence>
<proteinExistence type="predicted"/>
<protein>
    <submittedName>
        <fullName evidence="2">Sulfotransferase family protein</fullName>
    </submittedName>
</protein>
<keyword evidence="1" id="KW-1133">Transmembrane helix</keyword>
<dbReference type="RefSeq" id="WP_200347851.1">
    <property type="nucleotide sequence ID" value="NZ_NRSJ01000041.1"/>
</dbReference>
<dbReference type="Pfam" id="PF13469">
    <property type="entry name" value="Sulfotransfer_3"/>
    <property type="match status" value="1"/>
</dbReference>
<dbReference type="SUPFAM" id="SSF52540">
    <property type="entry name" value="P-loop containing nucleoside triphosphate hydrolases"/>
    <property type="match status" value="1"/>
</dbReference>